<dbReference type="CDD" id="cd20838">
    <property type="entry name" value="C1_nPKC_epsilon-like_rpt2"/>
    <property type="match status" value="1"/>
</dbReference>
<evidence type="ECO:0000256" key="7">
    <source>
        <dbReference type="ARBA" id="ARBA00022737"/>
    </source>
</evidence>
<keyword evidence="4" id="KW-0597">Phosphoprotein</keyword>
<evidence type="ECO:0000256" key="2">
    <source>
        <dbReference type="ARBA" id="ARBA00012429"/>
    </source>
</evidence>
<evidence type="ECO:0000256" key="8">
    <source>
        <dbReference type="ARBA" id="ARBA00022741"/>
    </source>
</evidence>
<evidence type="ECO:0000256" key="12">
    <source>
        <dbReference type="ARBA" id="ARBA00022840"/>
    </source>
</evidence>
<accession>T1GX81</accession>
<keyword evidence="12" id="KW-0067">ATP-binding</keyword>
<dbReference type="InterPro" id="IPR002219">
    <property type="entry name" value="PKC_DAG/PE"/>
</dbReference>
<dbReference type="AlphaFoldDB" id="T1GX81"/>
<dbReference type="Proteomes" id="UP000015102">
    <property type="component" value="Unassembled WGS sequence"/>
</dbReference>
<keyword evidence="18" id="KW-1185">Reference proteome</keyword>
<dbReference type="Pfam" id="PF00130">
    <property type="entry name" value="C1_1"/>
    <property type="match status" value="1"/>
</dbReference>
<dbReference type="GO" id="GO:0008270">
    <property type="term" value="F:zinc ion binding"/>
    <property type="evidence" value="ECO:0007669"/>
    <property type="project" value="UniProtKB-KW"/>
</dbReference>
<dbReference type="GO" id="GO:0007200">
    <property type="term" value="P:phospholipase C-activating G protein-coupled receptor signaling pathway"/>
    <property type="evidence" value="ECO:0007669"/>
    <property type="project" value="TreeGrafter"/>
</dbReference>
<evidence type="ECO:0000313" key="17">
    <source>
        <dbReference type="EnsemblMetazoa" id="MESCA008423-PA"/>
    </source>
</evidence>
<evidence type="ECO:0000256" key="11">
    <source>
        <dbReference type="ARBA" id="ARBA00022833"/>
    </source>
</evidence>
<dbReference type="EMBL" id="CAQQ02124328">
    <property type="status" value="NOT_ANNOTATED_CDS"/>
    <property type="molecule type" value="Genomic_DNA"/>
</dbReference>
<dbReference type="HOGENOM" id="CLU_2212942_0_0_1"/>
<dbReference type="InterPro" id="IPR020454">
    <property type="entry name" value="DAG/PE-bd"/>
</dbReference>
<keyword evidence="6" id="KW-0479">Metal-binding</keyword>
<dbReference type="PANTHER" id="PTHR22968">
    <property type="entry name" value="PROTEIN KINASE C, MU"/>
    <property type="match status" value="1"/>
</dbReference>
<dbReference type="InterPro" id="IPR046349">
    <property type="entry name" value="C1-like_sf"/>
</dbReference>
<reference evidence="18" key="1">
    <citation type="submission" date="2013-02" db="EMBL/GenBank/DDBJ databases">
        <authorList>
            <person name="Hughes D."/>
        </authorList>
    </citation>
    <scope>NUCLEOTIDE SEQUENCE</scope>
    <source>
        <strain>Durham</strain>
        <strain evidence="18">NC isolate 2 -- Noor lab</strain>
    </source>
</reference>
<dbReference type="SMART" id="SM00109">
    <property type="entry name" value="C1"/>
    <property type="match status" value="1"/>
</dbReference>
<evidence type="ECO:0000256" key="14">
    <source>
        <dbReference type="ARBA" id="ARBA00047470"/>
    </source>
</evidence>
<evidence type="ECO:0000256" key="13">
    <source>
        <dbReference type="ARBA" id="ARBA00047272"/>
    </source>
</evidence>
<protein>
    <recommendedName>
        <fullName evidence="2">protein kinase C</fullName>
        <ecNumber evidence="2">2.7.11.13</ecNumber>
    </recommendedName>
</protein>
<feature type="region of interest" description="Disordered" evidence="15">
    <location>
        <begin position="88"/>
        <end position="107"/>
    </location>
</feature>
<comment type="catalytic activity">
    <reaction evidence="13">
        <text>L-threonyl-[protein] + ATP = O-phospho-L-threonyl-[protein] + ADP + H(+)</text>
        <dbReference type="Rhea" id="RHEA:46608"/>
        <dbReference type="Rhea" id="RHEA-COMP:11060"/>
        <dbReference type="Rhea" id="RHEA-COMP:11605"/>
        <dbReference type="ChEBI" id="CHEBI:15378"/>
        <dbReference type="ChEBI" id="CHEBI:30013"/>
        <dbReference type="ChEBI" id="CHEBI:30616"/>
        <dbReference type="ChEBI" id="CHEBI:61977"/>
        <dbReference type="ChEBI" id="CHEBI:456216"/>
        <dbReference type="EC" id="2.7.11.13"/>
    </reaction>
</comment>
<feature type="domain" description="Phorbol-ester/DAG-type" evidence="16">
    <location>
        <begin position="24"/>
        <end position="74"/>
    </location>
</feature>
<dbReference type="FunFam" id="3.30.60.20:FF:000003">
    <property type="entry name" value="Protein kinase C delta"/>
    <property type="match status" value="1"/>
</dbReference>
<evidence type="ECO:0000256" key="4">
    <source>
        <dbReference type="ARBA" id="ARBA00022553"/>
    </source>
</evidence>
<keyword evidence="9" id="KW-0863">Zinc-finger</keyword>
<dbReference type="GO" id="GO:0005829">
    <property type="term" value="C:cytosol"/>
    <property type="evidence" value="ECO:0007669"/>
    <property type="project" value="TreeGrafter"/>
</dbReference>
<reference evidence="17" key="2">
    <citation type="submission" date="2015-06" db="UniProtKB">
        <authorList>
            <consortium name="EnsemblMetazoa"/>
        </authorList>
    </citation>
    <scope>IDENTIFICATION</scope>
</reference>
<keyword evidence="7" id="KW-0677">Repeat</keyword>
<evidence type="ECO:0000256" key="3">
    <source>
        <dbReference type="ARBA" id="ARBA00022527"/>
    </source>
</evidence>
<keyword evidence="10" id="KW-0418">Kinase</keyword>
<dbReference type="EnsemblMetazoa" id="MESCA008423-RA">
    <property type="protein sequence ID" value="MESCA008423-PA"/>
    <property type="gene ID" value="MESCA008423"/>
</dbReference>
<evidence type="ECO:0000256" key="9">
    <source>
        <dbReference type="ARBA" id="ARBA00022771"/>
    </source>
</evidence>
<dbReference type="GO" id="GO:0004697">
    <property type="term" value="F:diacylglycerol-dependent serine/threonine kinase activity"/>
    <property type="evidence" value="ECO:0007669"/>
    <property type="project" value="UniProtKB-EC"/>
</dbReference>
<dbReference type="STRING" id="36166.T1GX81"/>
<evidence type="ECO:0000256" key="5">
    <source>
        <dbReference type="ARBA" id="ARBA00022679"/>
    </source>
</evidence>
<keyword evidence="5" id="KW-0808">Transferase</keyword>
<evidence type="ECO:0000256" key="6">
    <source>
        <dbReference type="ARBA" id="ARBA00022723"/>
    </source>
</evidence>
<organism evidence="17 18">
    <name type="scientific">Megaselia scalaris</name>
    <name type="common">Humpbacked fly</name>
    <name type="synonym">Phora scalaris</name>
    <dbReference type="NCBI Taxonomy" id="36166"/>
    <lineage>
        <taxon>Eukaryota</taxon>
        <taxon>Metazoa</taxon>
        <taxon>Ecdysozoa</taxon>
        <taxon>Arthropoda</taxon>
        <taxon>Hexapoda</taxon>
        <taxon>Insecta</taxon>
        <taxon>Pterygota</taxon>
        <taxon>Neoptera</taxon>
        <taxon>Endopterygota</taxon>
        <taxon>Diptera</taxon>
        <taxon>Brachycera</taxon>
        <taxon>Muscomorpha</taxon>
        <taxon>Platypezoidea</taxon>
        <taxon>Phoridae</taxon>
        <taxon>Megaseliini</taxon>
        <taxon>Megaselia</taxon>
    </lineage>
</organism>
<keyword evidence="3" id="KW-0723">Serine/threonine-protein kinase</keyword>
<dbReference type="GO" id="GO:0005524">
    <property type="term" value="F:ATP binding"/>
    <property type="evidence" value="ECO:0007669"/>
    <property type="project" value="UniProtKB-KW"/>
</dbReference>
<keyword evidence="8" id="KW-0547">Nucleotide-binding</keyword>
<comment type="similarity">
    <text evidence="1">Belongs to the protein kinase superfamily. AGC Ser/Thr protein kinase family. PKC subfamily.</text>
</comment>
<keyword evidence="11" id="KW-0862">Zinc</keyword>
<evidence type="ECO:0000256" key="10">
    <source>
        <dbReference type="ARBA" id="ARBA00022777"/>
    </source>
</evidence>
<proteinExistence type="inferred from homology"/>
<evidence type="ECO:0000313" key="18">
    <source>
        <dbReference type="Proteomes" id="UP000015102"/>
    </source>
</evidence>
<dbReference type="GO" id="GO:0035556">
    <property type="term" value="P:intracellular signal transduction"/>
    <property type="evidence" value="ECO:0007669"/>
    <property type="project" value="TreeGrafter"/>
</dbReference>
<evidence type="ECO:0000259" key="16">
    <source>
        <dbReference type="PROSITE" id="PS50081"/>
    </source>
</evidence>
<dbReference type="PROSITE" id="PS50081">
    <property type="entry name" value="ZF_DAG_PE_2"/>
    <property type="match status" value="1"/>
</dbReference>
<comment type="catalytic activity">
    <reaction evidence="14">
        <text>L-seryl-[protein] + ATP = O-phospho-L-seryl-[protein] + ADP + H(+)</text>
        <dbReference type="Rhea" id="RHEA:17989"/>
        <dbReference type="Rhea" id="RHEA-COMP:9863"/>
        <dbReference type="Rhea" id="RHEA-COMP:11604"/>
        <dbReference type="ChEBI" id="CHEBI:15378"/>
        <dbReference type="ChEBI" id="CHEBI:29999"/>
        <dbReference type="ChEBI" id="CHEBI:30616"/>
        <dbReference type="ChEBI" id="CHEBI:83421"/>
        <dbReference type="ChEBI" id="CHEBI:456216"/>
        <dbReference type="EC" id="2.7.11.13"/>
    </reaction>
</comment>
<name>T1GX81_MEGSC</name>
<dbReference type="PANTHER" id="PTHR22968:SF26">
    <property type="entry name" value="SERINE_THREONINE-PROTEIN KINASE D3"/>
    <property type="match status" value="1"/>
</dbReference>
<sequence length="107" mass="12158">MKEEQQKQSEAAMQVGQRFNVNVPHRFVVHNYKRFTFCDHCGSLLYGLIKQGLQCEECGMNVHKRCQKNVSNTCGINTKQMAEILNQLGISPDKAPPRKSKSSPYSL</sequence>
<dbReference type="GO" id="GO:0016020">
    <property type="term" value="C:membrane"/>
    <property type="evidence" value="ECO:0007669"/>
    <property type="project" value="UniProtKB-SubCell"/>
</dbReference>
<dbReference type="Gene3D" id="3.30.60.20">
    <property type="match status" value="1"/>
</dbReference>
<evidence type="ECO:0000256" key="1">
    <source>
        <dbReference type="ARBA" id="ARBA00005490"/>
    </source>
</evidence>
<evidence type="ECO:0000256" key="15">
    <source>
        <dbReference type="SAM" id="MobiDB-lite"/>
    </source>
</evidence>
<dbReference type="PRINTS" id="PR00008">
    <property type="entry name" value="DAGPEDOMAIN"/>
</dbReference>
<dbReference type="SUPFAM" id="SSF57889">
    <property type="entry name" value="Cysteine-rich domain"/>
    <property type="match status" value="1"/>
</dbReference>
<dbReference type="EC" id="2.7.11.13" evidence="2"/>
<dbReference type="PROSITE" id="PS00479">
    <property type="entry name" value="ZF_DAG_PE_1"/>
    <property type="match status" value="1"/>
</dbReference>